<proteinExistence type="inferred from homology"/>
<dbReference type="Pfam" id="PF00312">
    <property type="entry name" value="Ribosomal_S15"/>
    <property type="match status" value="1"/>
</dbReference>
<dbReference type="FunFam" id="1.10.287.10:FF:000002">
    <property type="entry name" value="30S ribosomal protein S15"/>
    <property type="match status" value="1"/>
</dbReference>
<keyword evidence="1 4" id="KW-0689">Ribosomal protein</keyword>
<dbReference type="RefSeq" id="WP_090405012.1">
    <property type="nucleotide sequence ID" value="NZ_CP047050.1"/>
</dbReference>
<comment type="similarity">
    <text evidence="4 5">Belongs to the universal ribosomal protein uS15 family.</text>
</comment>
<evidence type="ECO:0000256" key="6">
    <source>
        <dbReference type="RuleBase" id="RU004524"/>
    </source>
</evidence>
<dbReference type="Gene3D" id="6.10.250.3130">
    <property type="match status" value="1"/>
</dbReference>
<reference evidence="8" key="1">
    <citation type="submission" date="2016-10" db="EMBL/GenBank/DDBJ databases">
        <authorList>
            <person name="Varghese N."/>
            <person name="Submissions S."/>
        </authorList>
    </citation>
    <scope>NUCLEOTIDE SEQUENCE [LARGE SCALE GENOMIC DNA]</scope>
    <source>
        <strain evidence="8">DSM 23313</strain>
    </source>
</reference>
<comment type="subunit">
    <text evidence="3 4">Part of the 30S ribosomal subunit. Forms a bridge to the 50S subunit in the 70S ribosome, contacting the 23S rRNA.</text>
</comment>
<dbReference type="OrthoDB" id="9799262at2"/>
<evidence type="ECO:0000256" key="4">
    <source>
        <dbReference type="HAMAP-Rule" id="MF_01343"/>
    </source>
</evidence>
<keyword evidence="8" id="KW-1185">Reference proteome</keyword>
<protein>
    <recommendedName>
        <fullName evidence="4">Small ribosomal subunit protein uS15</fullName>
    </recommendedName>
</protein>
<accession>A0A1G8BGJ7</accession>
<dbReference type="CDD" id="cd00353">
    <property type="entry name" value="Ribosomal_S15p_S13e"/>
    <property type="match status" value="1"/>
</dbReference>
<organism evidence="7 8">
    <name type="scientific">Myroides phaeus</name>
    <dbReference type="NCBI Taxonomy" id="702745"/>
    <lineage>
        <taxon>Bacteria</taxon>
        <taxon>Pseudomonadati</taxon>
        <taxon>Bacteroidota</taxon>
        <taxon>Flavobacteriia</taxon>
        <taxon>Flavobacteriales</taxon>
        <taxon>Flavobacteriaceae</taxon>
        <taxon>Myroides</taxon>
    </lineage>
</organism>
<name>A0A1G8BGJ7_9FLAO</name>
<dbReference type="Gene3D" id="1.10.287.10">
    <property type="entry name" value="S15/NS1, RNA-binding"/>
    <property type="match status" value="1"/>
</dbReference>
<sequence>MYLSKEKKAEIFAKHGGQAANTGSAEGQIALFTFRISHLTEHLKRNRKDYNTERSLVLLVGKRRRLLDYLKKTEINRYREIIKELNIRK</sequence>
<comment type="function">
    <text evidence="4">Forms an intersubunit bridge (bridge B4) with the 23S rRNA of the 50S subunit in the ribosome.</text>
</comment>
<dbReference type="AlphaFoldDB" id="A0A1G8BGJ7"/>
<dbReference type="Proteomes" id="UP000243588">
    <property type="component" value="Unassembled WGS sequence"/>
</dbReference>
<dbReference type="GO" id="GO:0022627">
    <property type="term" value="C:cytosolic small ribosomal subunit"/>
    <property type="evidence" value="ECO:0007669"/>
    <property type="project" value="TreeGrafter"/>
</dbReference>
<dbReference type="InterPro" id="IPR005290">
    <property type="entry name" value="Ribosomal_uS15_bac-type"/>
</dbReference>
<evidence type="ECO:0000256" key="2">
    <source>
        <dbReference type="ARBA" id="ARBA00023274"/>
    </source>
</evidence>
<dbReference type="InterPro" id="IPR000589">
    <property type="entry name" value="Ribosomal_uS15"/>
</dbReference>
<dbReference type="GO" id="GO:0019843">
    <property type="term" value="F:rRNA binding"/>
    <property type="evidence" value="ECO:0007669"/>
    <property type="project" value="UniProtKB-UniRule"/>
</dbReference>
<keyword evidence="2 4" id="KW-0687">Ribonucleoprotein</keyword>
<dbReference type="PANTHER" id="PTHR23321">
    <property type="entry name" value="RIBOSOMAL PROTEIN S15, BACTERIAL AND ORGANELLAR"/>
    <property type="match status" value="1"/>
</dbReference>
<keyword evidence="4 6" id="KW-0694">RNA-binding</keyword>
<dbReference type="STRING" id="702745.SAMN05421818_10257"/>
<dbReference type="NCBIfam" id="TIGR00952">
    <property type="entry name" value="S15_bact"/>
    <property type="match status" value="1"/>
</dbReference>
<dbReference type="EMBL" id="FNDQ01000002">
    <property type="protein sequence ID" value="SDH32319.1"/>
    <property type="molecule type" value="Genomic_DNA"/>
</dbReference>
<dbReference type="SMART" id="SM01387">
    <property type="entry name" value="Ribosomal_S15"/>
    <property type="match status" value="1"/>
</dbReference>
<gene>
    <name evidence="4" type="primary">rpsO</name>
    <name evidence="7" type="ORF">SAMN05421818_10257</name>
</gene>
<keyword evidence="4 6" id="KW-0699">rRNA-binding</keyword>
<dbReference type="GO" id="GO:0003735">
    <property type="term" value="F:structural constituent of ribosome"/>
    <property type="evidence" value="ECO:0007669"/>
    <property type="project" value="InterPro"/>
</dbReference>
<evidence type="ECO:0000256" key="5">
    <source>
        <dbReference type="RuleBase" id="RU003919"/>
    </source>
</evidence>
<dbReference type="PANTHER" id="PTHR23321:SF26">
    <property type="entry name" value="SMALL RIBOSOMAL SUBUNIT PROTEIN US15M"/>
    <property type="match status" value="1"/>
</dbReference>
<dbReference type="PROSITE" id="PS00362">
    <property type="entry name" value="RIBOSOMAL_S15"/>
    <property type="match status" value="1"/>
</dbReference>
<dbReference type="HAMAP" id="MF_01343_B">
    <property type="entry name" value="Ribosomal_uS15_B"/>
    <property type="match status" value="1"/>
</dbReference>
<dbReference type="GO" id="GO:0006412">
    <property type="term" value="P:translation"/>
    <property type="evidence" value="ECO:0007669"/>
    <property type="project" value="UniProtKB-UniRule"/>
</dbReference>
<evidence type="ECO:0000313" key="8">
    <source>
        <dbReference type="Proteomes" id="UP000243588"/>
    </source>
</evidence>
<evidence type="ECO:0000313" key="7">
    <source>
        <dbReference type="EMBL" id="SDH32319.1"/>
    </source>
</evidence>
<evidence type="ECO:0000256" key="1">
    <source>
        <dbReference type="ARBA" id="ARBA00022980"/>
    </source>
</evidence>
<comment type="function">
    <text evidence="4 6">One of the primary rRNA binding proteins, it binds directly to 16S rRNA where it helps nucleate assembly of the platform of the 30S subunit by binding and bridging several RNA helices of the 16S rRNA.</text>
</comment>
<dbReference type="SUPFAM" id="SSF47060">
    <property type="entry name" value="S15/NS1 RNA-binding domain"/>
    <property type="match status" value="1"/>
</dbReference>
<evidence type="ECO:0000256" key="3">
    <source>
        <dbReference type="ARBA" id="ARBA00064542"/>
    </source>
</evidence>
<dbReference type="InterPro" id="IPR009068">
    <property type="entry name" value="uS15_NS1_RNA-bd_sf"/>
</dbReference>